<gene>
    <name evidence="4" type="ORF">CBY09_18035</name>
</gene>
<sequence>MQEIGIKINAEVAGEKSIEQLATDLEDLAKVAGGDLQAAAKAASARLRELGEQDAAITAFLKLQREAGASSKALSAATKEAADFCRQIAQAGPPTAQEAAALQRLEAAAEGARAEFAQQQQALAAAQAGLQRYGVAGNNAVDVQQRLRNEVAMVRESVAGIAPAYARAAAGAQDAGATMVRTHRQIGDGVESISQQLGRLQGFVAGLAGLQGFKTMATDLAQTADQVNNLQARLKLVTGGGAAFDTAWTGVRDVALRTNSALEETGTLFSRLAQAGKDAGQSTADASANALALTETINQAIQLSGAGAQASSAAITQLVQGLQGGVLRGDEFNSVMEQSPRLARALADGLSVTTGELRKMAEAGLLTSDTVIGALKGQSDTVAAEFKKLPPTVGRALQNLSTQWQLYVADTDKATGASVTAATAINGLATNLNTIAGLLIDAGQAAAGFVALRLAQHFLGIGAAAQQAAAAVAANNAQMVATGAAANTAAVGAGRFASILASLRTFTLIGLAVNFKDIGTWIGEATAKLVGYKDRSDEIARADKLAAEIAKEAAADRARLAAATQAAIDKQFELSKAARVGVAEFEKLTKEGHSAADALKKASDSFDLGKIQGIRDFAAVLDKLAADGKVSASEFEAAWAKALNGKDLAQFEVTARAAFAGTAREGERVAQMMDAVLREAVKRTGLEFDQLQGRIGAASRSAINDLDTLIAGMDRLKSQGLDTGRALTASIAKAIESADSEKALEVIRAKVEQVRKVLGDKIADGLLEQAKDKAEALADALDKATPGINSMREAMKQLGITSDAALKETAATAKEAYDTLTASGTASARELGEAFKKSAEAAIAANNGIAPAWVQAQAAIRGYDLEADRAGKTTLRLRDATDSAAGAHERATRSINDNRTALERLNDVKEREIAAQEKANQLKERELALYREKWNMDRENFALNTAGNRFEATIPTKESVFNQAKAAGLDEKRALEIADSFEQQYNRPAGLNGIVGGVNPSDVIKAINEAILAAARERVQNEGRDGPSRPAQGQPTVTPAPAQGSSSSSAQGGSGTTRPAGQSASGIQITLNVHGVQDPVKLARLIEPELKRMAALAR</sequence>
<dbReference type="EMBL" id="NOIG01000011">
    <property type="protein sequence ID" value="OYD48722.1"/>
    <property type="molecule type" value="Genomic_DNA"/>
</dbReference>
<evidence type="ECO:0000256" key="2">
    <source>
        <dbReference type="SAM" id="MobiDB-lite"/>
    </source>
</evidence>
<evidence type="ECO:0000256" key="1">
    <source>
        <dbReference type="SAM" id="Coils"/>
    </source>
</evidence>
<dbReference type="AlphaFoldDB" id="A0A235EI59"/>
<dbReference type="InterPro" id="IPR013491">
    <property type="entry name" value="Tape_meas_N"/>
</dbReference>
<feature type="domain" description="Tape measure protein N-terminal" evidence="3">
    <location>
        <begin position="220"/>
        <end position="413"/>
    </location>
</feature>
<evidence type="ECO:0000313" key="4">
    <source>
        <dbReference type="EMBL" id="OYD48722.1"/>
    </source>
</evidence>
<feature type="region of interest" description="Disordered" evidence="2">
    <location>
        <begin position="1020"/>
        <end position="1066"/>
    </location>
</feature>
<evidence type="ECO:0000259" key="3">
    <source>
        <dbReference type="Pfam" id="PF20155"/>
    </source>
</evidence>
<dbReference type="NCBIfam" id="TIGR02675">
    <property type="entry name" value="tape_meas_nterm"/>
    <property type="match status" value="1"/>
</dbReference>
<accession>A0A235EI59</accession>
<evidence type="ECO:0000313" key="5">
    <source>
        <dbReference type="Proteomes" id="UP000215441"/>
    </source>
</evidence>
<feature type="coiled-coil region" evidence="1">
    <location>
        <begin position="899"/>
        <end position="933"/>
    </location>
</feature>
<organism evidence="4 5">
    <name type="scientific">Acidovorax kalamii</name>
    <dbReference type="NCBI Taxonomy" id="2004485"/>
    <lineage>
        <taxon>Bacteria</taxon>
        <taxon>Pseudomonadati</taxon>
        <taxon>Pseudomonadota</taxon>
        <taxon>Betaproteobacteria</taxon>
        <taxon>Burkholderiales</taxon>
        <taxon>Comamonadaceae</taxon>
        <taxon>Acidovorax</taxon>
    </lineage>
</organism>
<dbReference type="Proteomes" id="UP000215441">
    <property type="component" value="Unassembled WGS sequence"/>
</dbReference>
<protein>
    <submittedName>
        <fullName evidence="4">Phage tail protein</fullName>
    </submittedName>
</protein>
<proteinExistence type="predicted"/>
<keyword evidence="1" id="KW-0175">Coiled coil</keyword>
<keyword evidence="5" id="KW-1185">Reference proteome</keyword>
<name>A0A235EI59_9BURK</name>
<feature type="compositionally biased region" description="Polar residues" evidence="2">
    <location>
        <begin position="1056"/>
        <end position="1066"/>
    </location>
</feature>
<feature type="compositionally biased region" description="Low complexity" evidence="2">
    <location>
        <begin position="1042"/>
        <end position="1051"/>
    </location>
</feature>
<dbReference type="OrthoDB" id="363355at2"/>
<comment type="caution">
    <text evidence="4">The sequence shown here is derived from an EMBL/GenBank/DDBJ whole genome shotgun (WGS) entry which is preliminary data.</text>
</comment>
<dbReference type="Pfam" id="PF20155">
    <property type="entry name" value="TMP_3"/>
    <property type="match status" value="1"/>
</dbReference>
<reference evidence="4 5" key="1">
    <citation type="submission" date="2017-07" db="EMBL/GenBank/DDBJ databases">
        <title>Acidovorax KNDSW TSA 6 genome sequence and assembly.</title>
        <authorList>
            <person name="Mayilraj S."/>
        </authorList>
    </citation>
    <scope>NUCLEOTIDE SEQUENCE [LARGE SCALE GENOMIC DNA]</scope>
    <source>
        <strain evidence="4 5">KNDSW-TSA6</strain>
    </source>
</reference>